<sequence length="201" mass="21779">MSSELILVVCAANVCRSPLAELLLRRGLEGVPGIHAASAGTLAQDGARICPLVTSWHDDEAWGAASTAHRSRRADAELLEQAELILVSSRDVRADVVLAAPEVRGRTYTLREAVHLGEEFDSASQPRHVGTVARYATHLDRARVVRGAVPESHRRWWRPRRADGSDIADGHGQGRWVHRAALTEVLGATTAVVRQLGGRLA</sequence>
<proteinExistence type="predicted"/>
<evidence type="ECO:0000259" key="1">
    <source>
        <dbReference type="Pfam" id="PF01451"/>
    </source>
</evidence>
<dbReference type="Pfam" id="PF01451">
    <property type="entry name" value="LMWPc"/>
    <property type="match status" value="1"/>
</dbReference>
<dbReference type="EMBL" id="JAGIOC010000001">
    <property type="protein sequence ID" value="MBP2409921.1"/>
    <property type="molecule type" value="Genomic_DNA"/>
</dbReference>
<dbReference type="GO" id="GO:0004725">
    <property type="term" value="F:protein tyrosine phosphatase activity"/>
    <property type="evidence" value="ECO:0007669"/>
    <property type="project" value="UniProtKB-EC"/>
</dbReference>
<keyword evidence="2" id="KW-0378">Hydrolase</keyword>
<comment type="caution">
    <text evidence="2">The sequence shown here is derived from an EMBL/GenBank/DDBJ whole genome shotgun (WGS) entry which is preliminary data.</text>
</comment>
<gene>
    <name evidence="2" type="ORF">JOF44_002824</name>
</gene>
<reference evidence="2 3" key="1">
    <citation type="submission" date="2021-03" db="EMBL/GenBank/DDBJ databases">
        <title>Sequencing the genomes of 1000 actinobacteria strains.</title>
        <authorList>
            <person name="Klenk H.-P."/>
        </authorList>
    </citation>
    <scope>NUCLEOTIDE SEQUENCE [LARGE SCALE GENOMIC DNA]</scope>
    <source>
        <strain evidence="2 3">DSM 14564</strain>
    </source>
</reference>
<name>A0ABS4YM93_9MICO</name>
<keyword evidence="3" id="KW-1185">Reference proteome</keyword>
<protein>
    <submittedName>
        <fullName evidence="2">Protein-tyrosine phosphatase</fullName>
        <ecNumber evidence="2">3.1.3.48</ecNumber>
    </submittedName>
</protein>
<organism evidence="2 3">
    <name type="scientific">Brachybacterium fresconis</name>
    <dbReference type="NCBI Taxonomy" id="173363"/>
    <lineage>
        <taxon>Bacteria</taxon>
        <taxon>Bacillati</taxon>
        <taxon>Actinomycetota</taxon>
        <taxon>Actinomycetes</taxon>
        <taxon>Micrococcales</taxon>
        <taxon>Dermabacteraceae</taxon>
        <taxon>Brachybacterium</taxon>
    </lineage>
</organism>
<dbReference type="Proteomes" id="UP000698222">
    <property type="component" value="Unassembled WGS sequence"/>
</dbReference>
<accession>A0ABS4YM93</accession>
<evidence type="ECO:0000313" key="3">
    <source>
        <dbReference type="Proteomes" id="UP000698222"/>
    </source>
</evidence>
<dbReference type="RefSeq" id="WP_209892687.1">
    <property type="nucleotide sequence ID" value="NZ_BAAAJV010000051.1"/>
</dbReference>
<dbReference type="SUPFAM" id="SSF52788">
    <property type="entry name" value="Phosphotyrosine protein phosphatases I"/>
    <property type="match status" value="1"/>
</dbReference>
<dbReference type="EC" id="3.1.3.48" evidence="2"/>
<dbReference type="InterPro" id="IPR023485">
    <property type="entry name" value="Ptyr_pPase"/>
</dbReference>
<evidence type="ECO:0000313" key="2">
    <source>
        <dbReference type="EMBL" id="MBP2409921.1"/>
    </source>
</evidence>
<dbReference type="InterPro" id="IPR036196">
    <property type="entry name" value="Ptyr_pPase_sf"/>
</dbReference>
<dbReference type="Gene3D" id="3.40.50.2300">
    <property type="match status" value="1"/>
</dbReference>
<feature type="domain" description="Phosphotyrosine protein phosphatase I" evidence="1">
    <location>
        <begin position="6"/>
        <end position="112"/>
    </location>
</feature>